<evidence type="ECO:0000256" key="3">
    <source>
        <dbReference type="ARBA" id="ARBA00022801"/>
    </source>
</evidence>
<evidence type="ECO:0000256" key="5">
    <source>
        <dbReference type="ARBA" id="ARBA00023157"/>
    </source>
</evidence>
<keyword evidence="3" id="KW-0378">Hydrolase</keyword>
<name>A0A8C5GIG6_GOUWI</name>
<dbReference type="PROSITE" id="PS50240">
    <property type="entry name" value="TRYPSIN_DOM"/>
    <property type="match status" value="2"/>
</dbReference>
<dbReference type="SUPFAM" id="SSF50494">
    <property type="entry name" value="Trypsin-like serine proteases"/>
    <property type="match status" value="2"/>
</dbReference>
<dbReference type="InterPro" id="IPR009003">
    <property type="entry name" value="Peptidase_S1_PA"/>
</dbReference>
<dbReference type="AlphaFoldDB" id="A0A8C5GIG6"/>
<keyword evidence="2" id="KW-0732">Signal</keyword>
<organism evidence="7 8">
    <name type="scientific">Gouania willdenowi</name>
    <name type="common">Blunt-snouted clingfish</name>
    <name type="synonym">Lepadogaster willdenowi</name>
    <dbReference type="NCBI Taxonomy" id="441366"/>
    <lineage>
        <taxon>Eukaryota</taxon>
        <taxon>Metazoa</taxon>
        <taxon>Chordata</taxon>
        <taxon>Craniata</taxon>
        <taxon>Vertebrata</taxon>
        <taxon>Euteleostomi</taxon>
        <taxon>Actinopterygii</taxon>
        <taxon>Neopterygii</taxon>
        <taxon>Teleostei</taxon>
        <taxon>Neoteleostei</taxon>
        <taxon>Acanthomorphata</taxon>
        <taxon>Ovalentaria</taxon>
        <taxon>Blenniimorphae</taxon>
        <taxon>Blenniiformes</taxon>
        <taxon>Gobiesocoidei</taxon>
        <taxon>Gobiesocidae</taxon>
        <taxon>Gobiesocinae</taxon>
        <taxon>Gouania</taxon>
    </lineage>
</organism>
<dbReference type="Proteomes" id="UP000694680">
    <property type="component" value="Chromosome 8"/>
</dbReference>
<evidence type="ECO:0000313" key="8">
    <source>
        <dbReference type="Proteomes" id="UP000694680"/>
    </source>
</evidence>
<dbReference type="GO" id="GO:0004252">
    <property type="term" value="F:serine-type endopeptidase activity"/>
    <property type="evidence" value="ECO:0007669"/>
    <property type="project" value="InterPro"/>
</dbReference>
<dbReference type="Ensembl" id="ENSGWIT00000033603.1">
    <property type="protein sequence ID" value="ENSGWIP00000030842.1"/>
    <property type="gene ID" value="ENSGWIG00000015798.1"/>
</dbReference>
<dbReference type="Gene3D" id="2.40.10.10">
    <property type="entry name" value="Trypsin-like serine proteases"/>
    <property type="match status" value="2"/>
</dbReference>
<keyword evidence="8" id="KW-1185">Reference proteome</keyword>
<dbReference type="FunFam" id="2.40.10.10:FF:000024">
    <property type="entry name" value="Serine protease 53"/>
    <property type="match status" value="1"/>
</dbReference>
<protein>
    <submittedName>
        <fullName evidence="7">Zgc:100868</fullName>
    </submittedName>
</protein>
<dbReference type="GO" id="GO:0006508">
    <property type="term" value="P:proteolysis"/>
    <property type="evidence" value="ECO:0007669"/>
    <property type="project" value="UniProtKB-KW"/>
</dbReference>
<dbReference type="InterPro" id="IPR001314">
    <property type="entry name" value="Peptidase_S1A"/>
</dbReference>
<evidence type="ECO:0000313" key="7">
    <source>
        <dbReference type="Ensembl" id="ENSGWIP00000030842.1"/>
    </source>
</evidence>
<reference evidence="7" key="1">
    <citation type="submission" date="2020-06" db="EMBL/GenBank/DDBJ databases">
        <authorList>
            <consortium name="Wellcome Sanger Institute Data Sharing"/>
        </authorList>
    </citation>
    <scope>NUCLEOTIDE SEQUENCE [LARGE SCALE GENOMIC DNA]</scope>
</reference>
<dbReference type="PROSITE" id="PS00134">
    <property type="entry name" value="TRYPSIN_HIS"/>
    <property type="match status" value="1"/>
</dbReference>
<evidence type="ECO:0000256" key="4">
    <source>
        <dbReference type="ARBA" id="ARBA00022825"/>
    </source>
</evidence>
<dbReference type="PANTHER" id="PTHR24252">
    <property type="entry name" value="ACROSIN-RELATED"/>
    <property type="match status" value="1"/>
</dbReference>
<dbReference type="InterPro" id="IPR001254">
    <property type="entry name" value="Trypsin_dom"/>
</dbReference>
<dbReference type="CDD" id="cd00190">
    <property type="entry name" value="Tryp_SPc"/>
    <property type="match status" value="1"/>
</dbReference>
<evidence type="ECO:0000256" key="2">
    <source>
        <dbReference type="ARBA" id="ARBA00022729"/>
    </source>
</evidence>
<accession>A0A8C5GIG6</accession>
<reference evidence="7" key="2">
    <citation type="submission" date="2025-08" db="UniProtKB">
        <authorList>
            <consortium name="Ensembl"/>
        </authorList>
    </citation>
    <scope>IDENTIFICATION</scope>
</reference>
<proteinExistence type="predicted"/>
<dbReference type="InterPro" id="IPR018114">
    <property type="entry name" value="TRYPSIN_HIS"/>
</dbReference>
<evidence type="ECO:0000259" key="6">
    <source>
        <dbReference type="PROSITE" id="PS50240"/>
    </source>
</evidence>
<dbReference type="PANTHER" id="PTHR24252:SF7">
    <property type="entry name" value="HYALIN"/>
    <property type="match status" value="1"/>
</dbReference>
<evidence type="ECO:0000256" key="1">
    <source>
        <dbReference type="ARBA" id="ARBA00022670"/>
    </source>
</evidence>
<keyword evidence="5" id="KW-1015">Disulfide bond</keyword>
<reference evidence="7" key="3">
    <citation type="submission" date="2025-09" db="UniProtKB">
        <authorList>
            <consortium name="Ensembl"/>
        </authorList>
    </citation>
    <scope>IDENTIFICATION</scope>
</reference>
<feature type="domain" description="Peptidase S1" evidence="6">
    <location>
        <begin position="334"/>
        <end position="505"/>
    </location>
</feature>
<keyword evidence="4" id="KW-0720">Serine protease</keyword>
<dbReference type="Pfam" id="PF00089">
    <property type="entry name" value="Trypsin"/>
    <property type="match status" value="2"/>
</dbReference>
<dbReference type="PRINTS" id="PR00722">
    <property type="entry name" value="CHYMOTRYPSIN"/>
</dbReference>
<dbReference type="SMART" id="SM00020">
    <property type="entry name" value="Tryp_SPc"/>
    <property type="match status" value="2"/>
</dbReference>
<keyword evidence="1" id="KW-0645">Protease</keyword>
<feature type="domain" description="Peptidase S1" evidence="6">
    <location>
        <begin position="41"/>
        <end position="272"/>
    </location>
</feature>
<sequence>MGDCCGRLDRECLTLFHITGLLFRPFLNLAFCGKAPLNTRIVGGQTAPAGSWPWQASLHMSGSHFCGGSLINNQWVLSAAHCFQGASATASLLTVYVGRQTQGSSNPNEVSRSVSSVINHPNYNSATNDNDIALLKLSSTVTFTNYIRPVCLAASGSSVHSGEDVWVTGWGTLSEGGSSANDLMEVDVPTVGNRQCNCDYGVGRITNNMICAGLREGGRTPGDSGGPLVIKQGDQWIQLGVVSFGIGCARPELPGVYALVSSYMTWINNQISSNQPGFVNFRSSGTDSDLSVSCNGLPTVPPTTPQVPPTQQQTISTRLSYAVVCGNAPKNTRLIGGSSVATAGMWPWMASLQKKQTHVCGGTLVAVDAVLSDADCFNSSAMASDWTVVLGRLNQNGSNPFEVTLNVTNITLSNLTGSNVAVLQLSTQPTLSDYIQPICMDNGLTFSVGTTCWVAGWSTGRGGDQQALQEKQISVVDCGNSSSSDSICTGSLIYTVVHVFNGNAP</sequence>
<dbReference type="InterPro" id="IPR043504">
    <property type="entry name" value="Peptidase_S1_PA_chymotrypsin"/>
</dbReference>